<proteinExistence type="predicted"/>
<feature type="signal peptide" evidence="1">
    <location>
        <begin position="1"/>
        <end position="25"/>
    </location>
</feature>
<dbReference type="SUPFAM" id="SSF53850">
    <property type="entry name" value="Periplasmic binding protein-like II"/>
    <property type="match status" value="1"/>
</dbReference>
<dbReference type="Gene3D" id="3.40.190.10">
    <property type="entry name" value="Periplasmic binding protein-like II"/>
    <property type="match status" value="2"/>
</dbReference>
<evidence type="ECO:0000313" key="3">
    <source>
        <dbReference type="Proteomes" id="UP000078476"/>
    </source>
</evidence>
<reference evidence="2 3" key="1">
    <citation type="submission" date="2016-03" db="EMBL/GenBank/DDBJ databases">
        <authorList>
            <person name="Ploux O."/>
        </authorList>
    </citation>
    <scope>NUCLEOTIDE SEQUENCE [LARGE SCALE GENOMIC DNA]</scope>
    <source>
        <strain evidence="2 3">R-45370</strain>
    </source>
</reference>
<protein>
    <recommendedName>
        <fullName evidence="4">Phosphate ABC transporter substrate-binding protein</fullName>
    </recommendedName>
</protein>
<evidence type="ECO:0000313" key="2">
    <source>
        <dbReference type="EMBL" id="OAI17849.1"/>
    </source>
</evidence>
<evidence type="ECO:0000256" key="1">
    <source>
        <dbReference type="SAM" id="SignalP"/>
    </source>
</evidence>
<evidence type="ECO:0008006" key="4">
    <source>
        <dbReference type="Google" id="ProtNLM"/>
    </source>
</evidence>
<name>A0A177NKX8_9GAMM</name>
<keyword evidence="3" id="KW-1185">Reference proteome</keyword>
<dbReference type="Pfam" id="PF12974">
    <property type="entry name" value="Phosphonate-bd"/>
    <property type="match status" value="1"/>
</dbReference>
<dbReference type="EMBL" id="LUUI01000085">
    <property type="protein sequence ID" value="OAI17849.1"/>
    <property type="molecule type" value="Genomic_DNA"/>
</dbReference>
<keyword evidence="1" id="KW-0732">Signal</keyword>
<accession>A0A177NKX8</accession>
<dbReference type="STRING" id="980561.A1359_05605"/>
<dbReference type="AlphaFoldDB" id="A0A177NKX8"/>
<dbReference type="Proteomes" id="UP000078476">
    <property type="component" value="Unassembled WGS sequence"/>
</dbReference>
<organism evidence="2 3">
    <name type="scientific">Methylomonas lenta</name>
    <dbReference type="NCBI Taxonomy" id="980561"/>
    <lineage>
        <taxon>Bacteria</taxon>
        <taxon>Pseudomonadati</taxon>
        <taxon>Pseudomonadota</taxon>
        <taxon>Gammaproteobacteria</taxon>
        <taxon>Methylococcales</taxon>
        <taxon>Methylococcaceae</taxon>
        <taxon>Methylomonas</taxon>
    </lineage>
</organism>
<comment type="caution">
    <text evidence="2">The sequence shown here is derived from an EMBL/GenBank/DDBJ whole genome shotgun (WGS) entry which is preliminary data.</text>
</comment>
<feature type="chain" id="PRO_5008069259" description="Phosphate ABC transporter substrate-binding protein" evidence="1">
    <location>
        <begin position="26"/>
        <end position="305"/>
    </location>
</feature>
<dbReference type="OrthoDB" id="5566781at2"/>
<gene>
    <name evidence="2" type="ORF">A1359_05605</name>
</gene>
<sequence length="305" mass="34197">MLLNLSTVLKTFALLLAIEVFPVAADDQPLAVSPQRFLMGIYYPSIANLVTRADFQVAINVWLEEFSDPLQLSPSRAILFEDMDSLKQAFVAGELDFIMAPPLLLAKHIDRSLLADGFVGTASDGTEYGMVLITRRDAGVQTLAQMRGKVLMLPKNDILAATFLDMLSLKTYRQHFRQVFKEIHTKKRESAVVLALFFKQADVGLSNAEVFNLMIELNPQLQQSLAVLAKFPTKSPNYGYFHSDFPVHVRQAITEKVKELNQQPRPQQVLQALRMVSLVPNAVDNLTVFDSLLDEYRSLETGVKP</sequence>